<dbReference type="PANTHER" id="PTHR37984">
    <property type="entry name" value="PROTEIN CBG26694"/>
    <property type="match status" value="1"/>
</dbReference>
<dbReference type="InterPro" id="IPR043502">
    <property type="entry name" value="DNA/RNA_pol_sf"/>
</dbReference>
<evidence type="ECO:0000313" key="1">
    <source>
        <dbReference type="EMBL" id="KAJ6640353.1"/>
    </source>
</evidence>
<evidence type="ECO:0000313" key="2">
    <source>
        <dbReference type="Proteomes" id="UP001151699"/>
    </source>
</evidence>
<dbReference type="Proteomes" id="UP001151699">
    <property type="component" value="Chromosome X"/>
</dbReference>
<dbReference type="SUPFAM" id="SSF56672">
    <property type="entry name" value="DNA/RNA polymerases"/>
    <property type="match status" value="1"/>
</dbReference>
<sequence length="398" mass="45397">MPNSEGNNTTMNATLAAAVAVTNLVPQFDPAKDNWHHWLELLEVHFEEIECTEEKTRRSTLLKAIGTVAYDVIRSLTDPKLPKELGYKKLVELLEKHYAPTVMVYRERKSFFSSEKRRERIHSGVACSCKKVGYHFGISRNEEHPSESVDDYAIYMLESHKLDSELDYNSVLSEDVKLGYGVYVLAVEFKGGCKLDMVCDTGAPLNLISYKMYRKLFPFTALRKCDLPFTAYGGQRIQREFSDVLDGKLGGYTVSKVHLSINKEAIPIFHKPRPVPLAWRSKIENQLDMLVKTGVLEPVDDSDWACPILDFKHIAKETRRDPILSRLSASILSGMVKTMKGVEFEPFKAKDWELSVESECVLWGYRTVVPSKLLVYFLWEMRFSSSESEEDESDNLGP</sequence>
<feature type="non-terminal residue" evidence="1">
    <location>
        <position position="398"/>
    </location>
</feature>
<name>A0A9Q0S1Y2_9DIPT</name>
<protein>
    <submittedName>
        <fullName evidence="1">Uncharacterized protein</fullName>
    </submittedName>
</protein>
<dbReference type="EMBL" id="WJQU01000003">
    <property type="protein sequence ID" value="KAJ6640353.1"/>
    <property type="molecule type" value="Genomic_DNA"/>
</dbReference>
<dbReference type="GO" id="GO:0071897">
    <property type="term" value="P:DNA biosynthetic process"/>
    <property type="evidence" value="ECO:0007669"/>
    <property type="project" value="UniProtKB-ARBA"/>
</dbReference>
<dbReference type="PANTHER" id="PTHR37984:SF9">
    <property type="entry name" value="INTEGRASE CATALYTIC DOMAIN-CONTAINING PROTEIN"/>
    <property type="match status" value="1"/>
</dbReference>
<keyword evidence="2" id="KW-1185">Reference proteome</keyword>
<dbReference type="AlphaFoldDB" id="A0A9Q0S1Y2"/>
<dbReference type="Gene3D" id="3.10.10.10">
    <property type="entry name" value="HIV Type 1 Reverse Transcriptase, subunit A, domain 1"/>
    <property type="match status" value="1"/>
</dbReference>
<reference evidence="1" key="1">
    <citation type="submission" date="2022-07" db="EMBL/GenBank/DDBJ databases">
        <authorList>
            <person name="Trinca V."/>
            <person name="Uliana J.V.C."/>
            <person name="Torres T.T."/>
            <person name="Ward R.J."/>
            <person name="Monesi N."/>
        </authorList>
    </citation>
    <scope>NUCLEOTIDE SEQUENCE</scope>
    <source>
        <strain evidence="1">HSMRA1968</strain>
        <tissue evidence="1">Whole embryos</tissue>
    </source>
</reference>
<gene>
    <name evidence="1" type="ORF">Bhyg_13103</name>
</gene>
<comment type="caution">
    <text evidence="1">The sequence shown here is derived from an EMBL/GenBank/DDBJ whole genome shotgun (WGS) entry which is preliminary data.</text>
</comment>
<dbReference type="OrthoDB" id="7758357at2759"/>
<proteinExistence type="predicted"/>
<accession>A0A9Q0S1Y2</accession>
<organism evidence="1 2">
    <name type="scientific">Pseudolycoriella hygida</name>
    <dbReference type="NCBI Taxonomy" id="35572"/>
    <lineage>
        <taxon>Eukaryota</taxon>
        <taxon>Metazoa</taxon>
        <taxon>Ecdysozoa</taxon>
        <taxon>Arthropoda</taxon>
        <taxon>Hexapoda</taxon>
        <taxon>Insecta</taxon>
        <taxon>Pterygota</taxon>
        <taxon>Neoptera</taxon>
        <taxon>Endopterygota</taxon>
        <taxon>Diptera</taxon>
        <taxon>Nematocera</taxon>
        <taxon>Sciaroidea</taxon>
        <taxon>Sciaridae</taxon>
        <taxon>Pseudolycoriella</taxon>
    </lineage>
</organism>
<dbReference type="InterPro" id="IPR050951">
    <property type="entry name" value="Retrovirus_Pol_polyprotein"/>
</dbReference>